<dbReference type="EMBL" id="NGUO01000002">
    <property type="protein sequence ID" value="OWS72322.1"/>
    <property type="molecule type" value="Genomic_DNA"/>
</dbReference>
<dbReference type="PANTHER" id="PTHR30212">
    <property type="entry name" value="PROTEIN YIIM"/>
    <property type="match status" value="1"/>
</dbReference>
<dbReference type="AlphaFoldDB" id="A0A254Q9Y0"/>
<dbReference type="Proteomes" id="UP000198104">
    <property type="component" value="Unassembled WGS sequence"/>
</dbReference>
<dbReference type="GO" id="GO:0003824">
    <property type="term" value="F:catalytic activity"/>
    <property type="evidence" value="ECO:0007669"/>
    <property type="project" value="InterPro"/>
</dbReference>
<dbReference type="GO" id="GO:0030170">
    <property type="term" value="F:pyridoxal phosphate binding"/>
    <property type="evidence" value="ECO:0007669"/>
    <property type="project" value="InterPro"/>
</dbReference>
<sequence>MRLLSISSGKVMPLFGSHHPNYKSVASAINKESISNLNNPVPVEITRLGVAGDEQADPSVHGGLEKAIYVYPVEHYAFWNELLTRETKKLVNLPLGAFGENFTIEGLLETGVYIGDRIQIGDLEFTVVKLREPCFKFNAKMGYKGAAKAMLQSGFSGWYLRVNQMGTLTVGLDIKVIPGQRVTSIADQNKTLFNRGNQKNLWD</sequence>
<comment type="caution">
    <text evidence="2">The sequence shown here is derived from an EMBL/GenBank/DDBJ whole genome shotgun (WGS) entry which is preliminary data.</text>
</comment>
<name>A0A254Q9Y0_9BURK</name>
<gene>
    <name evidence="2" type="ORF">CBI30_00645</name>
</gene>
<proteinExistence type="predicted"/>
<evidence type="ECO:0000313" key="3">
    <source>
        <dbReference type="Proteomes" id="UP000198104"/>
    </source>
</evidence>
<dbReference type="InterPro" id="IPR005302">
    <property type="entry name" value="MoCF_Sase_C"/>
</dbReference>
<protein>
    <submittedName>
        <fullName evidence="2">MOSC domain-containing protein</fullName>
    </submittedName>
</protein>
<evidence type="ECO:0000313" key="2">
    <source>
        <dbReference type="EMBL" id="OWS72322.1"/>
    </source>
</evidence>
<keyword evidence="3" id="KW-1185">Reference proteome</keyword>
<accession>A0A254Q9Y0</accession>
<organism evidence="2 3">
    <name type="scientific">Polynucleobacter aenigmaticus</name>
    <dbReference type="NCBI Taxonomy" id="1743164"/>
    <lineage>
        <taxon>Bacteria</taxon>
        <taxon>Pseudomonadati</taxon>
        <taxon>Pseudomonadota</taxon>
        <taxon>Betaproteobacteria</taxon>
        <taxon>Burkholderiales</taxon>
        <taxon>Burkholderiaceae</taxon>
        <taxon>Polynucleobacter</taxon>
    </lineage>
</organism>
<dbReference type="OrthoDB" id="9786134at2"/>
<dbReference type="GO" id="GO:0030151">
    <property type="term" value="F:molybdenum ion binding"/>
    <property type="evidence" value="ECO:0007669"/>
    <property type="project" value="InterPro"/>
</dbReference>
<dbReference type="SUPFAM" id="SSF50800">
    <property type="entry name" value="PK beta-barrel domain-like"/>
    <property type="match status" value="1"/>
</dbReference>
<feature type="domain" description="MOSC" evidence="1">
    <location>
        <begin position="35"/>
        <end position="177"/>
    </location>
</feature>
<reference evidence="2 3" key="1">
    <citation type="submission" date="2017-05" db="EMBL/GenBank/DDBJ databases">
        <title>Polynucleobacter sp. MWH-K35W1 isolated from the permanently anoxic monimolimnion of a meromictic lake.</title>
        <authorList>
            <person name="Hahn M.W."/>
        </authorList>
    </citation>
    <scope>NUCLEOTIDE SEQUENCE [LARGE SCALE GENOMIC DNA]</scope>
    <source>
        <strain evidence="2 3">MWH-K35W1</strain>
    </source>
</reference>
<dbReference type="Gene3D" id="2.40.33.20">
    <property type="entry name" value="PK beta-barrel domain-like"/>
    <property type="match status" value="1"/>
</dbReference>
<evidence type="ECO:0000259" key="1">
    <source>
        <dbReference type="PROSITE" id="PS51340"/>
    </source>
</evidence>
<dbReference type="PROSITE" id="PS51340">
    <property type="entry name" value="MOSC"/>
    <property type="match status" value="1"/>
</dbReference>
<dbReference type="PANTHER" id="PTHR30212:SF2">
    <property type="entry name" value="PROTEIN YIIM"/>
    <property type="match status" value="1"/>
</dbReference>
<dbReference type="InterPro" id="IPR011037">
    <property type="entry name" value="Pyrv_Knase-like_insert_dom_sf"/>
</dbReference>
<dbReference type="InterPro" id="IPR052353">
    <property type="entry name" value="Benzoxazolinone_Detox_Enz"/>
</dbReference>
<dbReference type="Pfam" id="PF03473">
    <property type="entry name" value="MOSC"/>
    <property type="match status" value="1"/>
</dbReference>